<protein>
    <recommendedName>
        <fullName evidence="6 15">Aspartate-semialdehyde dehydrogenase</fullName>
        <shortName evidence="15">ASA dehydrogenase</shortName>
        <shortName evidence="15">ASADH</shortName>
        <ecNumber evidence="6 15">1.2.1.11</ecNumber>
    </recommendedName>
    <alternativeName>
        <fullName evidence="15">Aspartate-beta-semialdehyde dehydrogenase</fullName>
    </alternativeName>
</protein>
<dbReference type="GO" id="GO:0009097">
    <property type="term" value="P:isoleucine biosynthetic process"/>
    <property type="evidence" value="ECO:0007669"/>
    <property type="project" value="UniProtKB-UniRule"/>
</dbReference>
<evidence type="ECO:0000256" key="9">
    <source>
        <dbReference type="ARBA" id="ARBA00022857"/>
    </source>
</evidence>
<evidence type="ECO:0000256" key="12">
    <source>
        <dbReference type="ARBA" id="ARBA00023154"/>
    </source>
</evidence>
<dbReference type="NCBIfam" id="NF011456">
    <property type="entry name" value="PRK14874.1"/>
    <property type="match status" value="1"/>
</dbReference>
<evidence type="ECO:0000256" key="16">
    <source>
        <dbReference type="PIRSR" id="PIRSR000148-1"/>
    </source>
</evidence>
<keyword evidence="8 15" id="KW-0791">Threonine biosynthesis</keyword>
<dbReference type="Gene3D" id="3.40.50.720">
    <property type="entry name" value="NAD(P)-binding Rossmann-like Domain"/>
    <property type="match status" value="1"/>
</dbReference>
<keyword evidence="11 15" id="KW-0560">Oxidoreductase</keyword>
<accession>A0A1M4TE14</accession>
<comment type="pathway">
    <text evidence="1 15">Amino-acid biosynthesis; L-methionine biosynthesis via de novo pathway; L-homoserine from L-aspartate: step 2/3.</text>
</comment>
<dbReference type="AlphaFoldDB" id="A0A1M4TE14"/>
<evidence type="ECO:0000256" key="2">
    <source>
        <dbReference type="ARBA" id="ARBA00005076"/>
    </source>
</evidence>
<comment type="caution">
    <text evidence="15">Lacks conserved residue(s) required for the propagation of feature annotation.</text>
</comment>
<dbReference type="GO" id="GO:0009089">
    <property type="term" value="P:lysine biosynthetic process via diaminopimelate"/>
    <property type="evidence" value="ECO:0007669"/>
    <property type="project" value="UniProtKB-UniRule"/>
</dbReference>
<comment type="pathway">
    <text evidence="3 15">Amino-acid biosynthesis; L-threonine biosynthesis; L-threonine from L-aspartate: step 2/5.</text>
</comment>
<comment type="subunit">
    <text evidence="5 15">Homodimer.</text>
</comment>
<evidence type="ECO:0000259" key="17">
    <source>
        <dbReference type="SMART" id="SM00859"/>
    </source>
</evidence>
<evidence type="ECO:0000256" key="11">
    <source>
        <dbReference type="ARBA" id="ARBA00023002"/>
    </source>
</evidence>
<comment type="similarity">
    <text evidence="4 15">Belongs to the aspartate-semialdehyde dehydrogenase family.</text>
</comment>
<feature type="active site" description="Acyl-thioester intermediate" evidence="15 16">
    <location>
        <position position="128"/>
    </location>
</feature>
<feature type="binding site" evidence="15">
    <location>
        <position position="318"/>
    </location>
    <ligand>
        <name>NADP(+)</name>
        <dbReference type="ChEBI" id="CHEBI:58349"/>
    </ligand>
</feature>
<evidence type="ECO:0000256" key="10">
    <source>
        <dbReference type="ARBA" id="ARBA00022915"/>
    </source>
</evidence>
<comment type="catalytic activity">
    <reaction evidence="14 15">
        <text>L-aspartate 4-semialdehyde + phosphate + NADP(+) = 4-phospho-L-aspartate + NADPH + H(+)</text>
        <dbReference type="Rhea" id="RHEA:24284"/>
        <dbReference type="ChEBI" id="CHEBI:15378"/>
        <dbReference type="ChEBI" id="CHEBI:43474"/>
        <dbReference type="ChEBI" id="CHEBI:57535"/>
        <dbReference type="ChEBI" id="CHEBI:57783"/>
        <dbReference type="ChEBI" id="CHEBI:58349"/>
        <dbReference type="ChEBI" id="CHEBI:537519"/>
        <dbReference type="EC" id="1.2.1.11"/>
    </reaction>
</comment>
<evidence type="ECO:0000256" key="5">
    <source>
        <dbReference type="ARBA" id="ARBA00011738"/>
    </source>
</evidence>
<dbReference type="InterPro" id="IPR005986">
    <property type="entry name" value="Asp_semialdehyde_DH_beta"/>
</dbReference>
<sequence>MYSVGVFGATGQVGSVIRSILIERSFPISKIRFFASSRSAGSKLDFRGESVLVEDAHKASFDGLDVCIFSAGASASKVLAPKVAQAGSLVIDNSPAWRMHGEVPLVVPEVNGDILRESSSKIIANPNCTTMVAMLPLKTLHDLYGLRRVVASTYQAVSGAGRAGVEELLEQLESAGSSLGELSFDGKAVKFPSHKVFPTTIAANVIPHAGSFVDHETTEELKFVNESKKILGLKSLAVSATCVRVPVFTGHGISIVAEFDNAPDHDEAIEALGATIGVLYDPVPTPLYSAGRDEVLVGRVRVDRSAPNSLAFFVVGDNLRKGAALNAVQIAETLISLGKLSK</sequence>
<feature type="binding site" evidence="15">
    <location>
        <position position="155"/>
    </location>
    <ligand>
        <name>substrate</name>
    </ligand>
</feature>
<evidence type="ECO:0000256" key="13">
    <source>
        <dbReference type="ARBA" id="ARBA00023167"/>
    </source>
</evidence>
<dbReference type="CDD" id="cd02316">
    <property type="entry name" value="VcASADH2_like_N"/>
    <property type="match status" value="1"/>
</dbReference>
<dbReference type="Gene3D" id="3.30.360.10">
    <property type="entry name" value="Dihydrodipicolinate Reductase, domain 2"/>
    <property type="match status" value="1"/>
</dbReference>
<dbReference type="Pfam" id="PF02774">
    <property type="entry name" value="Semialdhyde_dhC"/>
    <property type="match status" value="1"/>
</dbReference>
<keyword evidence="19" id="KW-1185">Reference proteome</keyword>
<dbReference type="GO" id="GO:0051287">
    <property type="term" value="F:NAD binding"/>
    <property type="evidence" value="ECO:0007669"/>
    <property type="project" value="InterPro"/>
</dbReference>
<dbReference type="InterPro" id="IPR036291">
    <property type="entry name" value="NAD(P)-bd_dom_sf"/>
</dbReference>
<keyword evidence="7 15" id="KW-0028">Amino-acid biosynthesis</keyword>
<proteinExistence type="inferred from homology"/>
<dbReference type="SUPFAM" id="SSF51735">
    <property type="entry name" value="NAD(P)-binding Rossmann-fold domains"/>
    <property type="match status" value="1"/>
</dbReference>
<dbReference type="NCBIfam" id="TIGR01296">
    <property type="entry name" value="asd_B"/>
    <property type="match status" value="1"/>
</dbReference>
<keyword evidence="13 15" id="KW-0486">Methionine biosynthesis</keyword>
<dbReference type="RefSeq" id="WP_072788557.1">
    <property type="nucleotide sequence ID" value="NZ_FQUL01000005.1"/>
</dbReference>
<dbReference type="UniPathway" id="UPA00051">
    <property type="reaction ID" value="UER00464"/>
</dbReference>
<evidence type="ECO:0000256" key="15">
    <source>
        <dbReference type="HAMAP-Rule" id="MF_02121"/>
    </source>
</evidence>
<dbReference type="CDD" id="cd18131">
    <property type="entry name" value="ASADH_C_bac_euk_like"/>
    <property type="match status" value="1"/>
</dbReference>
<dbReference type="Pfam" id="PF01118">
    <property type="entry name" value="Semialdhyde_dh"/>
    <property type="match status" value="1"/>
</dbReference>
<dbReference type="GO" id="GO:0019877">
    <property type="term" value="P:diaminopimelate biosynthetic process"/>
    <property type="evidence" value="ECO:0007669"/>
    <property type="project" value="UniProtKB-UniRule"/>
</dbReference>
<dbReference type="InterPro" id="IPR012280">
    <property type="entry name" value="Semialdhyde_DH_dimer_dom"/>
</dbReference>
<evidence type="ECO:0000256" key="8">
    <source>
        <dbReference type="ARBA" id="ARBA00022697"/>
    </source>
</evidence>
<evidence type="ECO:0000256" key="3">
    <source>
        <dbReference type="ARBA" id="ARBA00005097"/>
    </source>
</evidence>
<evidence type="ECO:0000313" key="18">
    <source>
        <dbReference type="EMBL" id="SHE42615.1"/>
    </source>
</evidence>
<dbReference type="STRING" id="1121881.SAMN02745225_00572"/>
<comment type="function">
    <text evidence="15">Catalyzes the NADPH-dependent formation of L-aspartate-semialdehyde (L-ASA) by the reductive dephosphorylation of L-aspartyl-4-phosphate.</text>
</comment>
<dbReference type="PANTHER" id="PTHR46278:SF2">
    <property type="entry name" value="ASPARTATE-SEMIALDEHYDE DEHYDROGENASE"/>
    <property type="match status" value="1"/>
</dbReference>
<dbReference type="GO" id="GO:0009088">
    <property type="term" value="P:threonine biosynthetic process"/>
    <property type="evidence" value="ECO:0007669"/>
    <property type="project" value="UniProtKB-UniRule"/>
</dbReference>
<evidence type="ECO:0000256" key="6">
    <source>
        <dbReference type="ARBA" id="ARBA00013120"/>
    </source>
</evidence>
<keyword evidence="10 15" id="KW-0220">Diaminopimelate biosynthesis</keyword>
<dbReference type="PIRSF" id="PIRSF000148">
    <property type="entry name" value="ASA_dh"/>
    <property type="match status" value="1"/>
</dbReference>
<dbReference type="InterPro" id="IPR012080">
    <property type="entry name" value="Asp_semialdehyde_DH"/>
</dbReference>
<dbReference type="EC" id="1.2.1.11" evidence="6 15"/>
<dbReference type="Proteomes" id="UP000184295">
    <property type="component" value="Unassembled WGS sequence"/>
</dbReference>
<organism evidence="18 19">
    <name type="scientific">Ferrithrix thermotolerans DSM 19514</name>
    <dbReference type="NCBI Taxonomy" id="1121881"/>
    <lineage>
        <taxon>Bacteria</taxon>
        <taxon>Bacillati</taxon>
        <taxon>Actinomycetota</taxon>
        <taxon>Acidimicrobiia</taxon>
        <taxon>Acidimicrobiales</taxon>
        <taxon>Acidimicrobiaceae</taxon>
        <taxon>Ferrithrix</taxon>
    </lineage>
</organism>
<gene>
    <name evidence="15" type="primary">asd</name>
    <name evidence="18" type="ORF">SAMN02745225_00572</name>
</gene>
<dbReference type="EMBL" id="FQUL01000005">
    <property type="protein sequence ID" value="SHE42615.1"/>
    <property type="molecule type" value="Genomic_DNA"/>
</dbReference>
<dbReference type="SMART" id="SM00859">
    <property type="entry name" value="Semialdhyde_dh"/>
    <property type="match status" value="1"/>
</dbReference>
<dbReference type="OrthoDB" id="9805684at2"/>
<evidence type="ECO:0000313" key="19">
    <source>
        <dbReference type="Proteomes" id="UP000184295"/>
    </source>
</evidence>
<keyword evidence="12 15" id="KW-0457">Lysine biosynthesis</keyword>
<dbReference type="SUPFAM" id="SSF55347">
    <property type="entry name" value="Glyceraldehyde-3-phosphate dehydrogenase-like, C-terminal domain"/>
    <property type="match status" value="1"/>
</dbReference>
<dbReference type="InterPro" id="IPR000534">
    <property type="entry name" value="Semialdehyde_DH_NAD-bd"/>
</dbReference>
<feature type="binding site" evidence="15">
    <location>
        <begin position="38"/>
        <end position="39"/>
    </location>
    <ligand>
        <name>NADP(+)</name>
        <dbReference type="ChEBI" id="CHEBI:58349"/>
    </ligand>
</feature>
<dbReference type="GO" id="GO:0050661">
    <property type="term" value="F:NADP binding"/>
    <property type="evidence" value="ECO:0007669"/>
    <property type="project" value="UniProtKB-UniRule"/>
</dbReference>
<dbReference type="UniPathway" id="UPA00050">
    <property type="reaction ID" value="UER00463"/>
</dbReference>
<dbReference type="UniPathway" id="UPA00034">
    <property type="reaction ID" value="UER00016"/>
</dbReference>
<dbReference type="GO" id="GO:0004073">
    <property type="term" value="F:aspartate-semialdehyde dehydrogenase activity"/>
    <property type="evidence" value="ECO:0007669"/>
    <property type="project" value="UniProtKB-UniRule"/>
</dbReference>
<keyword evidence="9 15" id="KW-0521">NADP</keyword>
<dbReference type="PANTHER" id="PTHR46278">
    <property type="entry name" value="DEHYDROGENASE, PUTATIVE-RELATED"/>
    <property type="match status" value="1"/>
</dbReference>
<dbReference type="GO" id="GO:0071266">
    <property type="term" value="P:'de novo' L-methionine biosynthetic process"/>
    <property type="evidence" value="ECO:0007669"/>
    <property type="project" value="UniProtKB-UniRule"/>
</dbReference>
<feature type="active site" description="Proton acceptor" evidence="15 16">
    <location>
        <position position="251"/>
    </location>
</feature>
<feature type="binding site" evidence="15">
    <location>
        <begin position="158"/>
        <end position="159"/>
    </location>
    <ligand>
        <name>NADP(+)</name>
        <dbReference type="ChEBI" id="CHEBI:58349"/>
    </ligand>
</feature>
<dbReference type="HAMAP" id="MF_02121">
    <property type="entry name" value="ASADH"/>
    <property type="match status" value="1"/>
</dbReference>
<evidence type="ECO:0000256" key="7">
    <source>
        <dbReference type="ARBA" id="ARBA00022605"/>
    </source>
</evidence>
<reference evidence="19" key="1">
    <citation type="submission" date="2016-11" db="EMBL/GenBank/DDBJ databases">
        <authorList>
            <person name="Varghese N."/>
            <person name="Submissions S."/>
        </authorList>
    </citation>
    <scope>NUCLEOTIDE SEQUENCE [LARGE SCALE GENOMIC DNA]</scope>
    <source>
        <strain evidence="19">DSM 19514</strain>
    </source>
</reference>
<feature type="domain" description="Semialdehyde dehydrogenase NAD-binding" evidence="17">
    <location>
        <begin position="3"/>
        <end position="118"/>
    </location>
</feature>
<evidence type="ECO:0000256" key="14">
    <source>
        <dbReference type="ARBA" id="ARBA00047891"/>
    </source>
</evidence>
<feature type="binding site" evidence="15">
    <location>
        <position position="98"/>
    </location>
    <ligand>
        <name>phosphate</name>
        <dbReference type="ChEBI" id="CHEBI:43474"/>
    </ligand>
</feature>
<dbReference type="GO" id="GO:0046983">
    <property type="term" value="F:protein dimerization activity"/>
    <property type="evidence" value="ECO:0007669"/>
    <property type="project" value="InterPro"/>
</dbReference>
<feature type="binding site" evidence="15">
    <location>
        <position position="244"/>
    </location>
    <ligand>
        <name>substrate</name>
    </ligand>
</feature>
<evidence type="ECO:0000256" key="4">
    <source>
        <dbReference type="ARBA" id="ARBA00010584"/>
    </source>
</evidence>
<name>A0A1M4TE14_9ACTN</name>
<feature type="binding site" evidence="15">
    <location>
        <begin position="10"/>
        <end position="13"/>
    </location>
    <ligand>
        <name>NADP(+)</name>
        <dbReference type="ChEBI" id="CHEBI:58349"/>
    </ligand>
</feature>
<evidence type="ECO:0000256" key="1">
    <source>
        <dbReference type="ARBA" id="ARBA00005021"/>
    </source>
</evidence>
<comment type="pathway">
    <text evidence="2 15">Amino-acid biosynthesis; L-lysine biosynthesis via DAP pathway; (S)-tetrahydrodipicolinate from L-aspartate: step 2/4.</text>
</comment>